<dbReference type="EMBL" id="MU853226">
    <property type="protein sequence ID" value="KAK4124944.1"/>
    <property type="molecule type" value="Genomic_DNA"/>
</dbReference>
<keyword evidence="1" id="KW-1015">Disulfide bond</keyword>
<evidence type="ECO:0000256" key="2">
    <source>
        <dbReference type="SAM" id="MobiDB-lite"/>
    </source>
</evidence>
<evidence type="ECO:0000256" key="3">
    <source>
        <dbReference type="SAM" id="Phobius"/>
    </source>
</evidence>
<dbReference type="PROSITE" id="PS01186">
    <property type="entry name" value="EGF_2"/>
    <property type="match status" value="1"/>
</dbReference>
<keyword evidence="3" id="KW-1133">Transmembrane helix</keyword>
<reference evidence="5" key="1">
    <citation type="journal article" date="2023" name="Mol. Phylogenet. Evol.">
        <title>Genome-scale phylogeny and comparative genomics of the fungal order Sordariales.</title>
        <authorList>
            <person name="Hensen N."/>
            <person name="Bonometti L."/>
            <person name="Westerberg I."/>
            <person name="Brannstrom I.O."/>
            <person name="Guillou S."/>
            <person name="Cros-Aarteil S."/>
            <person name="Calhoun S."/>
            <person name="Haridas S."/>
            <person name="Kuo A."/>
            <person name="Mondo S."/>
            <person name="Pangilinan J."/>
            <person name="Riley R."/>
            <person name="LaButti K."/>
            <person name="Andreopoulos B."/>
            <person name="Lipzen A."/>
            <person name="Chen C."/>
            <person name="Yan M."/>
            <person name="Daum C."/>
            <person name="Ng V."/>
            <person name="Clum A."/>
            <person name="Steindorff A."/>
            <person name="Ohm R.A."/>
            <person name="Martin F."/>
            <person name="Silar P."/>
            <person name="Natvig D.O."/>
            <person name="Lalanne C."/>
            <person name="Gautier V."/>
            <person name="Ament-Velasquez S.L."/>
            <person name="Kruys A."/>
            <person name="Hutchinson M.I."/>
            <person name="Powell A.J."/>
            <person name="Barry K."/>
            <person name="Miller A.N."/>
            <person name="Grigoriev I.V."/>
            <person name="Debuchy R."/>
            <person name="Gladieux P."/>
            <person name="Hiltunen Thoren M."/>
            <person name="Johannesson H."/>
        </authorList>
    </citation>
    <scope>NUCLEOTIDE SEQUENCE</scope>
    <source>
        <strain evidence="5">CBS 731.68</strain>
    </source>
</reference>
<feature type="region of interest" description="Disordered" evidence="2">
    <location>
        <begin position="1"/>
        <end position="26"/>
    </location>
</feature>
<evidence type="ECO:0000256" key="1">
    <source>
        <dbReference type="PROSITE-ProRule" id="PRU00076"/>
    </source>
</evidence>
<accession>A0AAN6Z5I4</accession>
<feature type="compositionally biased region" description="Polar residues" evidence="2">
    <location>
        <begin position="275"/>
        <end position="295"/>
    </location>
</feature>
<feature type="domain" description="EGF-like" evidence="4">
    <location>
        <begin position="524"/>
        <end position="561"/>
    </location>
</feature>
<dbReference type="Proteomes" id="UP001302602">
    <property type="component" value="Unassembled WGS sequence"/>
</dbReference>
<feature type="compositionally biased region" description="Basic and acidic residues" evidence="2">
    <location>
        <begin position="386"/>
        <end position="396"/>
    </location>
</feature>
<feature type="compositionally biased region" description="Polar residues" evidence="2">
    <location>
        <begin position="121"/>
        <end position="133"/>
    </location>
</feature>
<name>A0AAN6Z5I4_9PEZI</name>
<dbReference type="PANTHER" id="PTHR17178">
    <property type="entry name" value="SECRETORY GRANULE PROTEOGLYCAN CORE PROTEIN"/>
    <property type="match status" value="1"/>
</dbReference>
<evidence type="ECO:0000259" key="4">
    <source>
        <dbReference type="PROSITE" id="PS50026"/>
    </source>
</evidence>
<feature type="compositionally biased region" description="Pro residues" evidence="2">
    <location>
        <begin position="72"/>
        <end position="83"/>
    </location>
</feature>
<feature type="region of interest" description="Disordered" evidence="2">
    <location>
        <begin position="39"/>
        <end position="297"/>
    </location>
</feature>
<reference evidence="5" key="2">
    <citation type="submission" date="2023-05" db="EMBL/GenBank/DDBJ databases">
        <authorList>
            <consortium name="Lawrence Berkeley National Laboratory"/>
            <person name="Steindorff A."/>
            <person name="Hensen N."/>
            <person name="Bonometti L."/>
            <person name="Westerberg I."/>
            <person name="Brannstrom I.O."/>
            <person name="Guillou S."/>
            <person name="Cros-Aarteil S."/>
            <person name="Calhoun S."/>
            <person name="Haridas S."/>
            <person name="Kuo A."/>
            <person name="Mondo S."/>
            <person name="Pangilinan J."/>
            <person name="Riley R."/>
            <person name="Labutti K."/>
            <person name="Andreopoulos B."/>
            <person name="Lipzen A."/>
            <person name="Chen C."/>
            <person name="Yanf M."/>
            <person name="Daum C."/>
            <person name="Ng V."/>
            <person name="Clum A."/>
            <person name="Ohm R."/>
            <person name="Martin F."/>
            <person name="Silar P."/>
            <person name="Natvig D."/>
            <person name="Lalanne C."/>
            <person name="Gautier V."/>
            <person name="Ament-Velasquez S.L."/>
            <person name="Kruys A."/>
            <person name="Hutchinson M.I."/>
            <person name="Powell A.J."/>
            <person name="Barry K."/>
            <person name="Miller A.N."/>
            <person name="Grigoriev I.V."/>
            <person name="Debuchy R."/>
            <person name="Gladieux P."/>
            <person name="Thoren M.H."/>
            <person name="Johannesson H."/>
        </authorList>
    </citation>
    <scope>NUCLEOTIDE SEQUENCE</scope>
    <source>
        <strain evidence="5">CBS 731.68</strain>
    </source>
</reference>
<keyword evidence="3" id="KW-0812">Transmembrane</keyword>
<keyword evidence="3" id="KW-0472">Membrane</keyword>
<dbReference type="CDD" id="cd00054">
    <property type="entry name" value="EGF_CA"/>
    <property type="match status" value="1"/>
</dbReference>
<dbReference type="PROSITE" id="PS00022">
    <property type="entry name" value="EGF_1"/>
    <property type="match status" value="1"/>
</dbReference>
<feature type="region of interest" description="Disordered" evidence="2">
    <location>
        <begin position="318"/>
        <end position="345"/>
    </location>
</feature>
<dbReference type="AlphaFoldDB" id="A0AAN6Z5I4"/>
<dbReference type="GeneID" id="87827258"/>
<comment type="caution">
    <text evidence="1">Lacks conserved residue(s) required for the propagation of feature annotation.</text>
</comment>
<feature type="disulfide bond" evidence="1">
    <location>
        <begin position="551"/>
        <end position="560"/>
    </location>
</feature>
<keyword evidence="6" id="KW-1185">Reference proteome</keyword>
<feature type="transmembrane region" description="Helical" evidence="3">
    <location>
        <begin position="486"/>
        <end position="512"/>
    </location>
</feature>
<proteinExistence type="predicted"/>
<organism evidence="5 6">
    <name type="scientific">Parathielavia appendiculata</name>
    <dbReference type="NCBI Taxonomy" id="2587402"/>
    <lineage>
        <taxon>Eukaryota</taxon>
        <taxon>Fungi</taxon>
        <taxon>Dikarya</taxon>
        <taxon>Ascomycota</taxon>
        <taxon>Pezizomycotina</taxon>
        <taxon>Sordariomycetes</taxon>
        <taxon>Sordariomycetidae</taxon>
        <taxon>Sordariales</taxon>
        <taxon>Chaetomiaceae</taxon>
        <taxon>Parathielavia</taxon>
    </lineage>
</organism>
<gene>
    <name evidence="5" type="ORF">N657DRAFT_616047</name>
</gene>
<comment type="caution">
    <text evidence="5">The sequence shown here is derived from an EMBL/GenBank/DDBJ whole genome shotgun (WGS) entry which is preliminary data.</text>
</comment>
<dbReference type="RefSeq" id="XP_062648715.1">
    <property type="nucleotide sequence ID" value="XM_062790488.1"/>
</dbReference>
<dbReference type="PROSITE" id="PS50026">
    <property type="entry name" value="EGF_3"/>
    <property type="match status" value="1"/>
</dbReference>
<feature type="compositionally biased region" description="Pro residues" evidence="2">
    <location>
        <begin position="45"/>
        <end position="58"/>
    </location>
</feature>
<dbReference type="InterPro" id="IPR000742">
    <property type="entry name" value="EGF"/>
</dbReference>
<feature type="compositionally biased region" description="Polar residues" evidence="2">
    <location>
        <begin position="318"/>
        <end position="344"/>
    </location>
</feature>
<feature type="region of interest" description="Disordered" evidence="2">
    <location>
        <begin position="385"/>
        <end position="410"/>
    </location>
</feature>
<sequence>MANPSAPRQPAAGSTAGLPRSVRPQASFLLHTEDGHIGVAISRPTPAPQWPLPGPITTPAPIVSEQFQPPHGTSPPQRPPRPSRVPSILDASKVQDHTPVFQYRPRESAGQDSLVVPETPSGASRPSTLSSVASIPDFPLPTQGPSGPPRRSVGLGPPPSARRGASTFYSNASFVSPIPEESPRSRSHTSFASSAAMPDNWASPSSPGPSPDYPDPIYGEAIMEESAIGDDDAEESRLVRSASIGKRAKPTLVSRPSFRGPDTTQREQRPGPQPVQGTSQEGVSYVQHSSSSGTLPATARLPIGLAVTPDTMLNAYSSASADDPLTSSQHSTANSTDATPTYSRFSAIRRPPRLDIEAVRKAEARGSLTSLPDLIRRATRLAASLEKGRRPASRFDDLEDSGSSGLDAEKHRSGLSDMLAAFPPPAHLTPNPSRRSIRDSIREQLQSWPLPININRTLNTSQEAVPNSDSQTTDSKPRRRCCGLPMWAFILVMVIALILIVAAVVIPVELLVVRKQNRNQAQEDLQQCQRQLTCANGGTNVVIQGVCSCRCVSGFTGPDCTVVGETACTTIALANSDRNVTVGDAIPRLIQQAQTNFSIPLSASEVISKFDSGNLSCSAENALVTFDGRAIRQAQAAVPEAVNAAIVDGIFYTTITIVIAPFTTFTVGASSSSTSTRTTFSTSSFATTISAGGQSPSLTTSLTATSMVTMTTTMSSGTGTPTTPTPTFGVTEDVLDFARVAVLYILQEDSLADAETAQMALQKLFSSATSGSSSSGGVSGVSVEAARNVTVGDGRSVDLVDFVVDMGGSLGKVGRVS</sequence>
<dbReference type="PANTHER" id="PTHR17178:SF0">
    <property type="entry name" value="SERGLYCIN"/>
    <property type="match status" value="1"/>
</dbReference>
<evidence type="ECO:0000313" key="5">
    <source>
        <dbReference type="EMBL" id="KAK4124944.1"/>
    </source>
</evidence>
<evidence type="ECO:0000313" key="6">
    <source>
        <dbReference type="Proteomes" id="UP001302602"/>
    </source>
</evidence>
<protein>
    <recommendedName>
        <fullName evidence="4">EGF-like domain-containing protein</fullName>
    </recommendedName>
</protein>
<keyword evidence="1" id="KW-0245">EGF-like domain</keyword>
<dbReference type="Gene3D" id="2.10.25.10">
    <property type="entry name" value="Laminin"/>
    <property type="match status" value="1"/>
</dbReference>